<keyword evidence="4" id="KW-0862">Zinc</keyword>
<evidence type="ECO:0000313" key="13">
    <source>
        <dbReference type="Proteomes" id="UP001460270"/>
    </source>
</evidence>
<organism evidence="12 13">
    <name type="scientific">Mugilogobius chulae</name>
    <name type="common">yellowstripe goby</name>
    <dbReference type="NCBI Taxonomy" id="88201"/>
    <lineage>
        <taxon>Eukaryota</taxon>
        <taxon>Metazoa</taxon>
        <taxon>Chordata</taxon>
        <taxon>Craniata</taxon>
        <taxon>Vertebrata</taxon>
        <taxon>Euteleostomi</taxon>
        <taxon>Actinopterygii</taxon>
        <taxon>Neopterygii</taxon>
        <taxon>Teleostei</taxon>
        <taxon>Neoteleostei</taxon>
        <taxon>Acanthomorphata</taxon>
        <taxon>Gobiaria</taxon>
        <taxon>Gobiiformes</taxon>
        <taxon>Gobioidei</taxon>
        <taxon>Gobiidae</taxon>
        <taxon>Gobionellinae</taxon>
        <taxon>Mugilogobius</taxon>
    </lineage>
</organism>
<dbReference type="SMART" id="SM00589">
    <property type="entry name" value="PRY"/>
    <property type="match status" value="1"/>
</dbReference>
<evidence type="ECO:0000259" key="10">
    <source>
        <dbReference type="PROSITE" id="PS50119"/>
    </source>
</evidence>
<reference evidence="13" key="1">
    <citation type="submission" date="2024-04" db="EMBL/GenBank/DDBJ databases">
        <title>Salinicola lusitanus LLJ914,a marine bacterium isolated from the Okinawa Trough.</title>
        <authorList>
            <person name="Li J."/>
        </authorList>
    </citation>
    <scope>NUCLEOTIDE SEQUENCE [LARGE SCALE GENOMIC DNA]</scope>
</reference>
<evidence type="ECO:0000256" key="8">
    <source>
        <dbReference type="SAM" id="MobiDB-lite"/>
    </source>
</evidence>
<dbReference type="InterPro" id="IPR000315">
    <property type="entry name" value="Znf_B-box"/>
</dbReference>
<dbReference type="Pfam" id="PF13765">
    <property type="entry name" value="PRY"/>
    <property type="match status" value="1"/>
</dbReference>
<dbReference type="InterPro" id="IPR058030">
    <property type="entry name" value="TRIM8/14/16/25/29/45/65_CC"/>
</dbReference>
<dbReference type="SUPFAM" id="SSF49899">
    <property type="entry name" value="Concanavalin A-like lectins/glucanases"/>
    <property type="match status" value="1"/>
</dbReference>
<dbReference type="Gene3D" id="3.30.160.60">
    <property type="entry name" value="Classic Zinc Finger"/>
    <property type="match status" value="1"/>
</dbReference>
<dbReference type="PRINTS" id="PR01407">
    <property type="entry name" value="BUTYPHLNCDUF"/>
</dbReference>
<evidence type="ECO:0000259" key="9">
    <source>
        <dbReference type="PROSITE" id="PS50089"/>
    </source>
</evidence>
<dbReference type="PANTHER" id="PTHR25465">
    <property type="entry name" value="B-BOX DOMAIN CONTAINING"/>
    <property type="match status" value="1"/>
</dbReference>
<feature type="compositionally biased region" description="Basic and acidic residues" evidence="8">
    <location>
        <begin position="568"/>
        <end position="587"/>
    </location>
</feature>
<feature type="compositionally biased region" description="Basic and acidic residues" evidence="8">
    <location>
        <begin position="393"/>
        <end position="403"/>
    </location>
</feature>
<protein>
    <submittedName>
        <fullName evidence="12">Uncharacterized protein</fullName>
    </submittedName>
</protein>
<dbReference type="AlphaFoldDB" id="A0AAW0PNE0"/>
<dbReference type="SUPFAM" id="SSF57850">
    <property type="entry name" value="RING/U-box"/>
    <property type="match status" value="1"/>
</dbReference>
<dbReference type="Gene3D" id="3.30.40.10">
    <property type="entry name" value="Zinc/RING finger domain, C3HC4 (zinc finger)"/>
    <property type="match status" value="1"/>
</dbReference>
<feature type="domain" description="RING-type" evidence="9">
    <location>
        <begin position="15"/>
        <end position="55"/>
    </location>
</feature>
<proteinExistence type="predicted"/>
<dbReference type="InterPro" id="IPR003879">
    <property type="entry name" value="Butyrophylin_SPRY"/>
</dbReference>
<dbReference type="PROSITE" id="PS50188">
    <property type="entry name" value="B302_SPRY"/>
    <property type="match status" value="1"/>
</dbReference>
<dbReference type="Pfam" id="PF25600">
    <property type="entry name" value="TRIM_CC"/>
    <property type="match status" value="1"/>
</dbReference>
<name>A0AAW0PNE0_9GOBI</name>
<evidence type="ECO:0000256" key="3">
    <source>
        <dbReference type="ARBA" id="ARBA00022771"/>
    </source>
</evidence>
<dbReference type="SMART" id="SM00336">
    <property type="entry name" value="BBOX"/>
    <property type="match status" value="1"/>
</dbReference>
<dbReference type="CDD" id="cd19769">
    <property type="entry name" value="Bbox2_TRIM16-like"/>
    <property type="match status" value="1"/>
</dbReference>
<keyword evidence="7" id="KW-0175">Coiled coil</keyword>
<dbReference type="CDD" id="cd13733">
    <property type="entry name" value="SPRY_PRY_C-I_1"/>
    <property type="match status" value="1"/>
</dbReference>
<dbReference type="FunFam" id="2.60.120.920:FF:000004">
    <property type="entry name" value="Butyrophilin subfamily 1 member A1"/>
    <property type="match status" value="1"/>
</dbReference>
<dbReference type="InterPro" id="IPR027370">
    <property type="entry name" value="Znf-RING_euk"/>
</dbReference>
<feature type="region of interest" description="Disordered" evidence="8">
    <location>
        <begin position="559"/>
        <end position="587"/>
    </location>
</feature>
<feature type="domain" description="B30.2/SPRY" evidence="11">
    <location>
        <begin position="351"/>
        <end position="564"/>
    </location>
</feature>
<dbReference type="PROSITE" id="PS50089">
    <property type="entry name" value="ZF_RING_2"/>
    <property type="match status" value="1"/>
</dbReference>
<feature type="region of interest" description="Disordered" evidence="8">
    <location>
        <begin position="380"/>
        <end position="403"/>
    </location>
</feature>
<dbReference type="Proteomes" id="UP001460270">
    <property type="component" value="Unassembled WGS sequence"/>
</dbReference>
<evidence type="ECO:0000259" key="11">
    <source>
        <dbReference type="PROSITE" id="PS50188"/>
    </source>
</evidence>
<evidence type="ECO:0000256" key="5">
    <source>
        <dbReference type="ARBA" id="ARBA00022859"/>
    </source>
</evidence>
<dbReference type="SMART" id="SM00449">
    <property type="entry name" value="SPRY"/>
    <property type="match status" value="1"/>
</dbReference>
<dbReference type="Pfam" id="PF13445">
    <property type="entry name" value="zf-RING_UBOX"/>
    <property type="match status" value="1"/>
</dbReference>
<evidence type="ECO:0000313" key="12">
    <source>
        <dbReference type="EMBL" id="KAK7930387.1"/>
    </source>
</evidence>
<dbReference type="SMART" id="SM00184">
    <property type="entry name" value="RING"/>
    <property type="match status" value="1"/>
</dbReference>
<keyword evidence="1" id="KW-0399">Innate immunity</keyword>
<dbReference type="SUPFAM" id="SSF57845">
    <property type="entry name" value="B-box zinc-binding domain"/>
    <property type="match status" value="1"/>
</dbReference>
<dbReference type="GO" id="GO:0008270">
    <property type="term" value="F:zinc ion binding"/>
    <property type="evidence" value="ECO:0007669"/>
    <property type="project" value="UniProtKB-KW"/>
</dbReference>
<dbReference type="InterPro" id="IPR013083">
    <property type="entry name" value="Znf_RING/FYVE/PHD"/>
</dbReference>
<dbReference type="GO" id="GO:0005737">
    <property type="term" value="C:cytoplasm"/>
    <property type="evidence" value="ECO:0007669"/>
    <property type="project" value="UniProtKB-ARBA"/>
</dbReference>
<dbReference type="PROSITE" id="PS50119">
    <property type="entry name" value="ZF_BBOX"/>
    <property type="match status" value="1"/>
</dbReference>
<dbReference type="InterPro" id="IPR017907">
    <property type="entry name" value="Znf_RING_CS"/>
</dbReference>
<gene>
    <name evidence="12" type="ORF">WMY93_006782</name>
</gene>
<evidence type="ECO:0000256" key="1">
    <source>
        <dbReference type="ARBA" id="ARBA00022588"/>
    </source>
</evidence>
<dbReference type="InterPro" id="IPR013320">
    <property type="entry name" value="ConA-like_dom_sf"/>
</dbReference>
<accession>A0AAW0PNE0</accession>
<dbReference type="Pfam" id="PF00643">
    <property type="entry name" value="zf-B_box"/>
    <property type="match status" value="1"/>
</dbReference>
<sequence>MSSSGAVGLEEHLMCSICLELFTDPVCTPCEHNFCKACITKHWDCSSQCHCPLCKSSFSVRPYLRVNTLFAQIVSQVKKQQENKLEPPEPAASKPVVPMSSEVQCDVCSDPKHKALKSCLVCLSSFCETHLQPHLTVAGLKRHQLMKPVDNLEDRMCPKHQRPLELFCNTDDKTVCMMCSVLEHKNHDFLPLKDAFEKQQASLEKVVSKNKKLVKKRQQKVKEIRTAMEQSKKQAQRETDEMVKVFSEIVESVQSRLDKYSDVIEQTQLKHEKHGEELISQLEQEMSELQQRSSEAERLSRSQDPLHFLQRRPALAPPADLKDWSSVSFESASYEGTTARALSALENDLSRTRTRILDQELKRVQTFAVDVTLDPDTAHPKLNLSKDKKKVHHSDAKKKVPESTERFTENLSVLGQQKFSSGRAYFQVQVEGKSRWVVGVVKESVERKEKVTLRPSGGFWVLCLKEPGDLCALPDPEDAEAGDAKAAPDPELSLRPRRDLQKLGVFVDLVENVVSFHDAVTSELIFSFSDCDFSGNVQPYFSPGSRYVKNSAPLVIVDVGGAESETPPSERKKTMSKSDSKSDVSLN</sequence>
<keyword evidence="3 6" id="KW-0863">Zinc-finger</keyword>
<keyword evidence="2" id="KW-0479">Metal-binding</keyword>
<evidence type="ECO:0000256" key="6">
    <source>
        <dbReference type="PROSITE-ProRule" id="PRU00024"/>
    </source>
</evidence>
<evidence type="ECO:0000256" key="2">
    <source>
        <dbReference type="ARBA" id="ARBA00022723"/>
    </source>
</evidence>
<dbReference type="PROSITE" id="PS00518">
    <property type="entry name" value="ZF_RING_1"/>
    <property type="match status" value="1"/>
</dbReference>
<keyword evidence="5" id="KW-0391">Immunity</keyword>
<evidence type="ECO:0000256" key="4">
    <source>
        <dbReference type="ARBA" id="ARBA00022833"/>
    </source>
</evidence>
<dbReference type="InterPro" id="IPR006574">
    <property type="entry name" value="PRY"/>
</dbReference>
<dbReference type="InterPro" id="IPR043136">
    <property type="entry name" value="B30.2/SPRY_sf"/>
</dbReference>
<dbReference type="EMBL" id="JBBPFD010000004">
    <property type="protein sequence ID" value="KAK7930387.1"/>
    <property type="molecule type" value="Genomic_DNA"/>
</dbReference>
<keyword evidence="13" id="KW-1185">Reference proteome</keyword>
<dbReference type="Gene3D" id="2.60.120.920">
    <property type="match status" value="1"/>
</dbReference>
<dbReference type="Gene3D" id="4.10.830.40">
    <property type="match status" value="1"/>
</dbReference>
<dbReference type="InterPro" id="IPR051051">
    <property type="entry name" value="E3_ubiq-ligase_TRIM/RNF"/>
</dbReference>
<dbReference type="GO" id="GO:0045087">
    <property type="term" value="P:innate immune response"/>
    <property type="evidence" value="ECO:0007669"/>
    <property type="project" value="UniProtKB-KW"/>
</dbReference>
<evidence type="ECO:0000256" key="7">
    <source>
        <dbReference type="SAM" id="Coils"/>
    </source>
</evidence>
<dbReference type="InterPro" id="IPR001870">
    <property type="entry name" value="B30.2/SPRY"/>
</dbReference>
<dbReference type="Pfam" id="PF00622">
    <property type="entry name" value="SPRY"/>
    <property type="match status" value="1"/>
</dbReference>
<feature type="coiled-coil region" evidence="7">
    <location>
        <begin position="214"/>
        <end position="302"/>
    </location>
</feature>
<dbReference type="InterPro" id="IPR001841">
    <property type="entry name" value="Znf_RING"/>
</dbReference>
<comment type="caution">
    <text evidence="12">The sequence shown here is derived from an EMBL/GenBank/DDBJ whole genome shotgun (WGS) entry which is preliminary data.</text>
</comment>
<dbReference type="InterPro" id="IPR003877">
    <property type="entry name" value="SPRY_dom"/>
</dbReference>
<dbReference type="PANTHER" id="PTHR25465:SF32">
    <property type="entry name" value="BLOODTHIRSTY-RELATED GENE FAMILY, MEMBER 16 ISOFORM X1-RELATED"/>
    <property type="match status" value="1"/>
</dbReference>
<feature type="domain" description="B box-type" evidence="10">
    <location>
        <begin position="152"/>
        <end position="192"/>
    </location>
</feature>